<dbReference type="Proteomes" id="UP000241474">
    <property type="component" value="Segment"/>
</dbReference>
<protein>
    <recommendedName>
        <fullName evidence="4">Phospholipase D/nuclease</fullName>
    </recommendedName>
</protein>
<dbReference type="SUPFAM" id="SSF56024">
    <property type="entry name" value="Phospholipase D/nuclease"/>
    <property type="match status" value="1"/>
</dbReference>
<evidence type="ECO:0000256" key="1">
    <source>
        <dbReference type="SAM" id="MobiDB-lite"/>
    </source>
</evidence>
<feature type="compositionally biased region" description="Basic residues" evidence="1">
    <location>
        <begin position="1"/>
        <end position="10"/>
    </location>
</feature>
<feature type="region of interest" description="Disordered" evidence="1">
    <location>
        <begin position="1"/>
        <end position="49"/>
    </location>
</feature>
<feature type="compositionally biased region" description="Acidic residues" evidence="1">
    <location>
        <begin position="32"/>
        <end position="43"/>
    </location>
</feature>
<dbReference type="Gene3D" id="3.30.870.10">
    <property type="entry name" value="Endonuclease Chain A"/>
    <property type="match status" value="1"/>
</dbReference>
<evidence type="ECO:0000313" key="3">
    <source>
        <dbReference type="Proteomes" id="UP000241474"/>
    </source>
</evidence>
<organismHost>
    <name type="scientific">Acanthamoeba polyphaga</name>
    <name type="common">Amoeba</name>
    <dbReference type="NCBI Taxonomy" id="5757"/>
</organismHost>
<feature type="compositionally biased region" description="Basic and acidic residues" evidence="1">
    <location>
        <begin position="11"/>
        <end position="31"/>
    </location>
</feature>
<name>A0A0G2Y7U2_MIMIV</name>
<evidence type="ECO:0000313" key="2">
    <source>
        <dbReference type="EMBL" id="AKI79151.1"/>
    </source>
</evidence>
<organism evidence="2 3">
    <name type="scientific">Acanthamoeba polyphaga mimivirus</name>
    <name type="common">APMV</name>
    <dbReference type="NCBI Taxonomy" id="212035"/>
    <lineage>
        <taxon>Viruses</taxon>
        <taxon>Varidnaviria</taxon>
        <taxon>Bamfordvirae</taxon>
        <taxon>Nucleocytoviricota</taxon>
        <taxon>Megaviricetes</taxon>
        <taxon>Imitervirales</taxon>
        <taxon>Mimiviridae</taxon>
        <taxon>Megamimivirinae</taxon>
        <taxon>Mimivirus</taxon>
        <taxon>Mimivirus bradfordmassiliense</taxon>
    </lineage>
</organism>
<dbReference type="EMBL" id="KM982401">
    <property type="protein sequence ID" value="AKI79151.1"/>
    <property type="molecule type" value="Genomic_DNA"/>
</dbReference>
<proteinExistence type="predicted"/>
<accession>A0A0G2Y7U2</accession>
<reference evidence="2 3" key="1">
    <citation type="submission" date="2014-10" db="EMBL/GenBank/DDBJ databases">
        <title>Pan-genome analysis of Brazilian lineage A amoebal mimiviruses.</title>
        <authorList>
            <person name="Assis F.L."/>
            <person name="Abrahao J.S."/>
            <person name="Kroon E.G."/>
            <person name="Dornas F.P."/>
            <person name="Andrade K.R."/>
            <person name="Borato P.V.M."/>
            <person name="Pilotto M.R."/>
            <person name="Benamar S."/>
            <person name="LaScola B."/>
            <person name="Colson P."/>
        </authorList>
    </citation>
    <scope>NUCLEOTIDE SEQUENCE [LARGE SCALE GENOMIC DNA]</scope>
    <source>
        <strain evidence="2 3">Oyster</strain>
    </source>
</reference>
<evidence type="ECO:0008006" key="4">
    <source>
        <dbReference type="Google" id="ProtNLM"/>
    </source>
</evidence>
<sequence>MSSSIKKLKKDTKDTDKTPSKKIYQETHNSEDSEDSEDSENSDNENNTITMFNSTQNFYKYINLNKIKSSNYHSEISDNSIRPYFENLEKHLVEYINKATYVIGCIAWLTNDNIISSLQQKKGIKIIVNKEEFLNPNMEIAKKNYYCTLRSKYQSLPNMFTSKCYCCSDSITSCKKFNKIFGSISMSENNNSSVLTCGIVNSLPKMHHKFLIFFDENLDPIGVWTGSYNLSKTSNFSLENALYITSQIVIEEYIKEFLAVYKHSENFNWKSGTLYGKLKNPVY</sequence>